<dbReference type="PROSITE" id="PS51366">
    <property type="entry name" value="MI"/>
    <property type="match status" value="3"/>
</dbReference>
<reference evidence="7 8" key="1">
    <citation type="submission" date="2014-11" db="EMBL/GenBank/DDBJ databases">
        <authorList>
            <person name="Zhu J."/>
            <person name="Qi W."/>
            <person name="Song R."/>
        </authorList>
    </citation>
    <scope>NUCLEOTIDE SEQUENCE [LARGE SCALE GENOMIC DNA]</scope>
</reference>
<keyword evidence="4" id="KW-0677">Repeat</keyword>
<dbReference type="PANTHER" id="PTHR12626:SF0">
    <property type="entry name" value="PROGRAMMED CELL DEATH PROTEIN 4"/>
    <property type="match status" value="1"/>
</dbReference>
<dbReference type="InParanoid" id="A0A0G4EMZ4"/>
<feature type="domain" description="MI" evidence="6">
    <location>
        <begin position="226"/>
        <end position="350"/>
    </location>
</feature>
<comment type="similarity">
    <text evidence="2">Belongs to the PDCD4 family.</text>
</comment>
<evidence type="ECO:0000256" key="4">
    <source>
        <dbReference type="ARBA" id="ARBA00022737"/>
    </source>
</evidence>
<dbReference type="Proteomes" id="UP000041254">
    <property type="component" value="Unassembled WGS sequence"/>
</dbReference>
<accession>A0A0G4EMZ4</accession>
<dbReference type="SUPFAM" id="SSF48371">
    <property type="entry name" value="ARM repeat"/>
    <property type="match status" value="3"/>
</dbReference>
<comment type="subcellular location">
    <subcellularLocation>
        <location evidence="1">Cytoplasm</location>
    </subcellularLocation>
</comment>
<dbReference type="OMA" id="CHAIDSG"/>
<evidence type="ECO:0000313" key="8">
    <source>
        <dbReference type="Proteomes" id="UP000041254"/>
    </source>
</evidence>
<evidence type="ECO:0000256" key="2">
    <source>
        <dbReference type="ARBA" id="ARBA00005497"/>
    </source>
</evidence>
<dbReference type="EMBL" id="CDMY01000275">
    <property type="protein sequence ID" value="CEL99197.1"/>
    <property type="molecule type" value="Genomic_DNA"/>
</dbReference>
<sequence length="522" mass="59303">MYEKIIGKKTNQVRDQLEAVAKPIDSHDPNYDSEGEDDYVLVEMDLSRTFQDKGRHSSSYHGEKSAHDKPVINYEEFSSRWPLILDEYLTNEDSAEATEALKALNCPSFYDDLVARVVLRACDRDTKAQQLTSALLTVMYDSHVLTKQHLTRGFEKLIQRADDIVLDDPGFREQLVSFIDCAIADGCLDASFAHRYPQQFLRALMETEDNQREYPQLKEQLDQLVAYRGKMAECVDEFLEGGGEDEVKRTLSESSASSPVSFQHEFVKKLITASCDRSDRHREIVSSLLSSIYGKEVKGDDIQLAFSRLMAAMDDWTLDCPRAPEYLLNFMLRAVVDEILPPIFLQNALRLRVGGTSGMDVARKAMALLSEGEKCLTARFRKIWTGVDPTSDEAMRFKEELHTTILEYFDSLEKDEALRCVKEMDLAPPQAAELVRKTISLAMERSGRECEAALGLISHLKDAKELHADDIIRGFNDTADRLHELKLDVPDAPDMLKSFVVQGIEQEILPRRFELKQLKDAN</sequence>
<dbReference type="PhylomeDB" id="A0A0G4EMZ4"/>
<dbReference type="GO" id="GO:0005737">
    <property type="term" value="C:cytoplasm"/>
    <property type="evidence" value="ECO:0007669"/>
    <property type="project" value="UniProtKB-SubCell"/>
</dbReference>
<evidence type="ECO:0000256" key="3">
    <source>
        <dbReference type="ARBA" id="ARBA00022490"/>
    </source>
</evidence>
<feature type="domain" description="MI" evidence="6">
    <location>
        <begin position="396"/>
        <end position="519"/>
    </location>
</feature>
<keyword evidence="8" id="KW-1185">Reference proteome</keyword>
<dbReference type="InterPro" id="IPR039778">
    <property type="entry name" value="PDCD4"/>
</dbReference>
<proteinExistence type="inferred from homology"/>
<evidence type="ECO:0000256" key="5">
    <source>
        <dbReference type="ARBA" id="ARBA00023242"/>
    </source>
</evidence>
<evidence type="ECO:0000256" key="1">
    <source>
        <dbReference type="ARBA" id="ARBA00004496"/>
    </source>
</evidence>
<keyword evidence="5" id="KW-0539">Nucleus</keyword>
<dbReference type="GO" id="GO:0045892">
    <property type="term" value="P:negative regulation of DNA-templated transcription"/>
    <property type="evidence" value="ECO:0007669"/>
    <property type="project" value="InterPro"/>
</dbReference>
<dbReference type="InterPro" id="IPR003891">
    <property type="entry name" value="Initiation_fac_eIF4g_MI"/>
</dbReference>
<protein>
    <recommendedName>
        <fullName evidence="6">MI domain-containing protein</fullName>
    </recommendedName>
</protein>
<dbReference type="AlphaFoldDB" id="A0A0G4EMZ4"/>
<feature type="domain" description="MI" evidence="6">
    <location>
        <begin position="76"/>
        <end position="198"/>
    </location>
</feature>
<dbReference type="Gene3D" id="1.25.40.180">
    <property type="match status" value="3"/>
</dbReference>
<dbReference type="OrthoDB" id="414546at2759"/>
<dbReference type="Pfam" id="PF02847">
    <property type="entry name" value="MA3"/>
    <property type="match status" value="3"/>
</dbReference>
<dbReference type="InterPro" id="IPR016024">
    <property type="entry name" value="ARM-type_fold"/>
</dbReference>
<evidence type="ECO:0000259" key="6">
    <source>
        <dbReference type="PROSITE" id="PS51366"/>
    </source>
</evidence>
<dbReference type="VEuPathDB" id="CryptoDB:Vbra_2905"/>
<dbReference type="PANTHER" id="PTHR12626">
    <property type="entry name" value="PROGRAMMED CELL DEATH 4"/>
    <property type="match status" value="1"/>
</dbReference>
<dbReference type="SMART" id="SM00544">
    <property type="entry name" value="MA3"/>
    <property type="match status" value="3"/>
</dbReference>
<organism evidence="7 8">
    <name type="scientific">Vitrella brassicaformis (strain CCMP3155)</name>
    <dbReference type="NCBI Taxonomy" id="1169540"/>
    <lineage>
        <taxon>Eukaryota</taxon>
        <taxon>Sar</taxon>
        <taxon>Alveolata</taxon>
        <taxon>Colpodellida</taxon>
        <taxon>Vitrellaceae</taxon>
        <taxon>Vitrella</taxon>
    </lineage>
</organism>
<keyword evidence="3" id="KW-0963">Cytoplasm</keyword>
<evidence type="ECO:0000313" key="7">
    <source>
        <dbReference type="EMBL" id="CEL99197.1"/>
    </source>
</evidence>
<name>A0A0G4EMZ4_VITBC</name>
<dbReference type="STRING" id="1169540.A0A0G4EMZ4"/>
<gene>
    <name evidence="7" type="ORF">Vbra_2905</name>
</gene>